<dbReference type="InterPro" id="IPR006640">
    <property type="entry name" value="SprT-like_domain"/>
</dbReference>
<dbReference type="OrthoDB" id="267364at2"/>
<reference evidence="2 3" key="1">
    <citation type="submission" date="2018-07" db="EMBL/GenBank/DDBJ databases">
        <title>Genomic Encyclopedia of Type Strains, Phase IV (KMG-IV): sequencing the most valuable type-strain genomes for metagenomic binning, comparative biology and taxonomic classification.</title>
        <authorList>
            <person name="Goeker M."/>
        </authorList>
    </citation>
    <scope>NUCLEOTIDE SEQUENCE [LARGE SCALE GENOMIC DNA]</scope>
    <source>
        <strain evidence="2 3">DSM 4134</strain>
    </source>
</reference>
<evidence type="ECO:0000313" key="3">
    <source>
        <dbReference type="Proteomes" id="UP000256779"/>
    </source>
</evidence>
<feature type="domain" description="SprT-like" evidence="1">
    <location>
        <begin position="27"/>
        <end position="102"/>
    </location>
</feature>
<protein>
    <submittedName>
        <fullName evidence="2">SprT-like family protein</fullName>
    </submittedName>
</protein>
<evidence type="ECO:0000259" key="1">
    <source>
        <dbReference type="Pfam" id="PF10263"/>
    </source>
</evidence>
<comment type="caution">
    <text evidence="2">The sequence shown here is derived from an EMBL/GenBank/DDBJ whole genome shotgun (WGS) entry which is preliminary data.</text>
</comment>
<evidence type="ECO:0000313" key="2">
    <source>
        <dbReference type="EMBL" id="RED97527.1"/>
    </source>
</evidence>
<dbReference type="GO" id="GO:0006950">
    <property type="term" value="P:response to stress"/>
    <property type="evidence" value="ECO:0007669"/>
    <property type="project" value="UniProtKB-ARBA"/>
</dbReference>
<accession>A0A3D9L4G8</accession>
<dbReference type="RefSeq" id="WP_115868680.1">
    <property type="nucleotide sequence ID" value="NZ_QREG01000012.1"/>
</dbReference>
<dbReference type="Proteomes" id="UP000256779">
    <property type="component" value="Unassembled WGS sequence"/>
</dbReference>
<dbReference type="EMBL" id="QREG01000012">
    <property type="protein sequence ID" value="RED97527.1"/>
    <property type="molecule type" value="Genomic_DNA"/>
</dbReference>
<proteinExistence type="predicted"/>
<name>A0A3D9L4G8_MARFU</name>
<organism evidence="2 3">
    <name type="scientific">Marinoscillum furvescens DSM 4134</name>
    <dbReference type="NCBI Taxonomy" id="1122208"/>
    <lineage>
        <taxon>Bacteria</taxon>
        <taxon>Pseudomonadati</taxon>
        <taxon>Bacteroidota</taxon>
        <taxon>Cytophagia</taxon>
        <taxon>Cytophagales</taxon>
        <taxon>Reichenbachiellaceae</taxon>
        <taxon>Marinoscillum</taxon>
    </lineage>
</organism>
<dbReference type="AlphaFoldDB" id="A0A3D9L4G8"/>
<dbReference type="Pfam" id="PF10263">
    <property type="entry name" value="SprT-like"/>
    <property type="match status" value="1"/>
</dbReference>
<keyword evidence="3" id="KW-1185">Reference proteome</keyword>
<sequence length="206" mass="23899">MQQYQEVFRRFVPEPAAAYCYELWTHFGFEFKIKKSRQTKLGDYRFAYKTKKHTITINNDLNPYAFLVTYLHEVAHLITFEEYGRKVAPHGKEWKANFVRVAKPVLNEKTFPKPVLVALTNYFKNPKAASCSDPVLYNVLRQFDGPSETIPLSQLQLGATFEFNNQTYQKLEKKRTRSVCLQIASGRKYLISEIASVTPVEVQSSE</sequence>
<gene>
    <name evidence="2" type="ORF">C7460_112137</name>
</gene>